<accession>A0A1I6FZG9</accession>
<dbReference type="AlphaFoldDB" id="A0A1I6FZG9"/>
<protein>
    <submittedName>
        <fullName evidence="4">SWIM zinc finger</fullName>
    </submittedName>
</protein>
<reference evidence="5" key="1">
    <citation type="submission" date="2016-10" db="EMBL/GenBank/DDBJ databases">
        <authorList>
            <person name="Varghese N."/>
            <person name="Submissions S."/>
        </authorList>
    </citation>
    <scope>NUCLEOTIDE SEQUENCE [LARGE SCALE GENOMIC DNA]</scope>
    <source>
        <strain evidence="5">CGMCC 1.7736</strain>
    </source>
</reference>
<feature type="domain" description="SWIM-type" evidence="3">
    <location>
        <begin position="63"/>
        <end position="95"/>
    </location>
</feature>
<evidence type="ECO:0000313" key="5">
    <source>
        <dbReference type="Proteomes" id="UP000198531"/>
    </source>
</evidence>
<keyword evidence="1" id="KW-0862">Zinc</keyword>
<evidence type="ECO:0000256" key="1">
    <source>
        <dbReference type="PROSITE-ProRule" id="PRU00325"/>
    </source>
</evidence>
<keyword evidence="5" id="KW-1185">Reference proteome</keyword>
<feature type="compositionally biased region" description="Polar residues" evidence="2">
    <location>
        <begin position="1"/>
        <end position="17"/>
    </location>
</feature>
<keyword evidence="1" id="KW-0863">Zinc-finger</keyword>
<name>A0A1I6FZG9_9EURY</name>
<organism evidence="4 5">
    <name type="scientific">Halogeometricum rufum</name>
    <dbReference type="NCBI Taxonomy" id="553469"/>
    <lineage>
        <taxon>Archaea</taxon>
        <taxon>Methanobacteriati</taxon>
        <taxon>Methanobacteriota</taxon>
        <taxon>Stenosarchaea group</taxon>
        <taxon>Halobacteria</taxon>
        <taxon>Halobacteriales</taxon>
        <taxon>Haloferacaceae</taxon>
        <taxon>Halogeometricum</taxon>
    </lineage>
</organism>
<dbReference type="Proteomes" id="UP000198531">
    <property type="component" value="Unassembled WGS sequence"/>
</dbReference>
<gene>
    <name evidence="4" type="ORF">SAMN04487947_0305</name>
</gene>
<dbReference type="Pfam" id="PF04434">
    <property type="entry name" value="SWIM"/>
    <property type="match status" value="1"/>
</dbReference>
<evidence type="ECO:0000313" key="4">
    <source>
        <dbReference type="EMBL" id="SFR35353.1"/>
    </source>
</evidence>
<evidence type="ECO:0000259" key="3">
    <source>
        <dbReference type="PROSITE" id="PS50966"/>
    </source>
</evidence>
<dbReference type="EMBL" id="FOYT01000001">
    <property type="protein sequence ID" value="SFR35353.1"/>
    <property type="molecule type" value="Genomic_DNA"/>
</dbReference>
<keyword evidence="1" id="KW-0479">Metal-binding</keyword>
<proteinExistence type="predicted"/>
<sequence length="245" mass="26769">MTHTRNTPASKARSSPTVRPVRRKTVLPAEGYTGRARRAREEPMAVRPLRDGRYVVETEGGTYVADVETGTCTCPDNAIRGAQCKHLRRVAIEITERLVPAPGERAGVCAVCGRRTFVPRFDRAPALCARHDRAPGDLVRDRETQSLLVVVRATGERADDSVTADGTVVADYETNANYGRHEPVFEAVYVDSVPLSGGVADLSGRKRYRFPASRLRPVESAFADGETVRGATESERSETMQASLV</sequence>
<dbReference type="InterPro" id="IPR007527">
    <property type="entry name" value="Znf_SWIM"/>
</dbReference>
<dbReference type="RefSeq" id="WP_089803976.1">
    <property type="nucleotide sequence ID" value="NZ_FOYT01000001.1"/>
</dbReference>
<dbReference type="PROSITE" id="PS50966">
    <property type="entry name" value="ZF_SWIM"/>
    <property type="match status" value="1"/>
</dbReference>
<feature type="region of interest" description="Disordered" evidence="2">
    <location>
        <begin position="1"/>
        <end position="43"/>
    </location>
</feature>
<evidence type="ECO:0000256" key="2">
    <source>
        <dbReference type="SAM" id="MobiDB-lite"/>
    </source>
</evidence>
<dbReference type="OrthoDB" id="166762at2157"/>
<feature type="region of interest" description="Disordered" evidence="2">
    <location>
        <begin position="226"/>
        <end position="245"/>
    </location>
</feature>
<dbReference type="GO" id="GO:0008270">
    <property type="term" value="F:zinc ion binding"/>
    <property type="evidence" value="ECO:0007669"/>
    <property type="project" value="UniProtKB-KW"/>
</dbReference>